<sequence>MLLGFHILPTSTYVGKKQRLHSRSYSDSRKVPQRRSQSLTICPWFRVWHRPDAPDTGFGRCGSIANNQFHCYSTHFAAPYADIDLFDFTAIDYNSLILRPPLTKKTHSRYAVGLLTRHASQARGESLSCLSISPFLASRPSQPAQFPRNCCCCTAQAGLPRFRDLSNLRCPALQSWVLRCRLLPRCLPYSLPTWFARSVIPLGNRPRLSRIPGQGPSPCR</sequence>
<keyword evidence="2" id="KW-1185">Reference proteome</keyword>
<reference evidence="1" key="2">
    <citation type="submission" date="2023-06" db="EMBL/GenBank/DDBJ databases">
        <authorList>
            <consortium name="Lawrence Berkeley National Laboratory"/>
            <person name="Haridas S."/>
            <person name="Hensen N."/>
            <person name="Bonometti L."/>
            <person name="Westerberg I."/>
            <person name="Brannstrom I.O."/>
            <person name="Guillou S."/>
            <person name="Cros-Aarteil S."/>
            <person name="Calhoun S."/>
            <person name="Kuo A."/>
            <person name="Mondo S."/>
            <person name="Pangilinan J."/>
            <person name="Riley R."/>
            <person name="LaButti K."/>
            <person name="Andreopoulos B."/>
            <person name="Lipzen A."/>
            <person name="Chen C."/>
            <person name="Yanf M."/>
            <person name="Daum C."/>
            <person name="Ng V."/>
            <person name="Clum A."/>
            <person name="Steindorff A."/>
            <person name="Ohm R."/>
            <person name="Martin F."/>
            <person name="Silar P."/>
            <person name="Natvig D."/>
            <person name="Lalanne C."/>
            <person name="Gautier V."/>
            <person name="Ament-velasquez S.L."/>
            <person name="Kruys A."/>
            <person name="Hutchinson M.I."/>
            <person name="Powell A.J."/>
            <person name="Barry K."/>
            <person name="Miller A.N."/>
            <person name="Grigoriev I.V."/>
            <person name="Debuchy R."/>
            <person name="Gladieux P."/>
            <person name="Thoren M.H."/>
            <person name="Johannesson H."/>
        </authorList>
    </citation>
    <scope>NUCLEOTIDE SEQUENCE</scope>
    <source>
        <strain evidence="1">CBS 232.78</strain>
    </source>
</reference>
<name>A0AAE0U174_9PEZI</name>
<dbReference type="AlphaFoldDB" id="A0AAE0U174"/>
<evidence type="ECO:0000313" key="2">
    <source>
        <dbReference type="Proteomes" id="UP001285441"/>
    </source>
</evidence>
<reference evidence="1" key="1">
    <citation type="journal article" date="2023" name="Mol. Phylogenet. Evol.">
        <title>Genome-scale phylogeny and comparative genomics of the fungal order Sordariales.</title>
        <authorList>
            <person name="Hensen N."/>
            <person name="Bonometti L."/>
            <person name="Westerberg I."/>
            <person name="Brannstrom I.O."/>
            <person name="Guillou S."/>
            <person name="Cros-Aarteil S."/>
            <person name="Calhoun S."/>
            <person name="Haridas S."/>
            <person name="Kuo A."/>
            <person name="Mondo S."/>
            <person name="Pangilinan J."/>
            <person name="Riley R."/>
            <person name="LaButti K."/>
            <person name="Andreopoulos B."/>
            <person name="Lipzen A."/>
            <person name="Chen C."/>
            <person name="Yan M."/>
            <person name="Daum C."/>
            <person name="Ng V."/>
            <person name="Clum A."/>
            <person name="Steindorff A."/>
            <person name="Ohm R.A."/>
            <person name="Martin F."/>
            <person name="Silar P."/>
            <person name="Natvig D.O."/>
            <person name="Lalanne C."/>
            <person name="Gautier V."/>
            <person name="Ament-Velasquez S.L."/>
            <person name="Kruys A."/>
            <person name="Hutchinson M.I."/>
            <person name="Powell A.J."/>
            <person name="Barry K."/>
            <person name="Miller A.N."/>
            <person name="Grigoriev I.V."/>
            <person name="Debuchy R."/>
            <person name="Gladieux P."/>
            <person name="Hiltunen Thoren M."/>
            <person name="Johannesson H."/>
        </authorList>
    </citation>
    <scope>NUCLEOTIDE SEQUENCE</scope>
    <source>
        <strain evidence="1">CBS 232.78</strain>
    </source>
</reference>
<comment type="caution">
    <text evidence="1">The sequence shown here is derived from an EMBL/GenBank/DDBJ whole genome shotgun (WGS) entry which is preliminary data.</text>
</comment>
<dbReference type="Proteomes" id="UP001285441">
    <property type="component" value="Unassembled WGS sequence"/>
</dbReference>
<organism evidence="1 2">
    <name type="scientific">Podospora didyma</name>
    <dbReference type="NCBI Taxonomy" id="330526"/>
    <lineage>
        <taxon>Eukaryota</taxon>
        <taxon>Fungi</taxon>
        <taxon>Dikarya</taxon>
        <taxon>Ascomycota</taxon>
        <taxon>Pezizomycotina</taxon>
        <taxon>Sordariomycetes</taxon>
        <taxon>Sordariomycetidae</taxon>
        <taxon>Sordariales</taxon>
        <taxon>Podosporaceae</taxon>
        <taxon>Podospora</taxon>
    </lineage>
</organism>
<dbReference type="EMBL" id="JAULSW010000003">
    <property type="protein sequence ID" value="KAK3387127.1"/>
    <property type="molecule type" value="Genomic_DNA"/>
</dbReference>
<evidence type="ECO:0000313" key="1">
    <source>
        <dbReference type="EMBL" id="KAK3387127.1"/>
    </source>
</evidence>
<proteinExistence type="predicted"/>
<gene>
    <name evidence="1" type="ORF">B0H63DRAFT_150205</name>
</gene>
<protein>
    <submittedName>
        <fullName evidence="1">Uncharacterized protein</fullName>
    </submittedName>
</protein>
<accession>A0AAE0U174</accession>